<evidence type="ECO:0000256" key="2">
    <source>
        <dbReference type="SAM" id="MobiDB-lite"/>
    </source>
</evidence>
<name>A0A3P3YHZ0_PLABS</name>
<dbReference type="Proteomes" id="UP000290189">
    <property type="component" value="Unassembled WGS sequence"/>
</dbReference>
<organism evidence="3 4">
    <name type="scientific">Plasmodiophora brassicae</name>
    <name type="common">Clubroot disease agent</name>
    <dbReference type="NCBI Taxonomy" id="37360"/>
    <lineage>
        <taxon>Eukaryota</taxon>
        <taxon>Sar</taxon>
        <taxon>Rhizaria</taxon>
        <taxon>Endomyxa</taxon>
        <taxon>Phytomyxea</taxon>
        <taxon>Plasmodiophorida</taxon>
        <taxon>Plasmodiophoridae</taxon>
        <taxon>Plasmodiophora</taxon>
    </lineage>
</organism>
<keyword evidence="3" id="KW-0496">Mitochondrion</keyword>
<proteinExistence type="predicted"/>
<reference evidence="3 4" key="1">
    <citation type="submission" date="2018-03" db="EMBL/GenBank/DDBJ databases">
        <authorList>
            <person name="Fogelqvist J."/>
        </authorList>
    </citation>
    <scope>NUCLEOTIDE SEQUENCE [LARGE SCALE GENOMIC DNA]</scope>
</reference>
<evidence type="ECO:0000313" key="4">
    <source>
        <dbReference type="Proteomes" id="UP000290189"/>
    </source>
</evidence>
<gene>
    <name evidence="3" type="ORF">PLBR_LOCUS6979</name>
</gene>
<feature type="coiled-coil region" evidence="1">
    <location>
        <begin position="188"/>
        <end position="265"/>
    </location>
</feature>
<feature type="region of interest" description="Disordered" evidence="2">
    <location>
        <begin position="82"/>
        <end position="115"/>
    </location>
</feature>
<geneLocation type="mitochondrion" evidence="3"/>
<evidence type="ECO:0000256" key="1">
    <source>
        <dbReference type="SAM" id="Coils"/>
    </source>
</evidence>
<protein>
    <submittedName>
        <fullName evidence="3">Uncharacterized protein</fullName>
    </submittedName>
</protein>
<dbReference type="AlphaFoldDB" id="A0A3P3YHZ0"/>
<accession>A0A3P3YHZ0</accession>
<sequence>MCVLKTGNIGSMPSAGLQSALDMRGGTRVFTEGRISGRGEARASLDESSVVLRDRSVRERSAAMPAGEGKVQRLLGKQLSARQVTKGDAGPVSASGAGQAAPARTADDAGGVVESSPEIENLREQIRVKSEEIVVAGDRLKKAQAANRKLLQRAKELSAAFDDVVKTAAETEKALSDDSKRHGPKDRAEVIRSDIQNLKKLLAIFQRQQKQDQRTVEKNRLEVSMSLEKTLSNLQTEEYELEKEYINLEKATENREKAIQQLRSRAQSNHGAQLRQSIRTAKKHLLKRERRAANDETTTARNIAAMDKATKEHDLLSKLIDEHYLEEDLEMFRAGHKAKASL</sequence>
<keyword evidence="1" id="KW-0175">Coiled coil</keyword>
<dbReference type="EMBL" id="OVEO01000012">
    <property type="protein sequence ID" value="SPQ99764.1"/>
    <property type="molecule type" value="Genomic_DNA"/>
</dbReference>
<evidence type="ECO:0000313" key="3">
    <source>
        <dbReference type="EMBL" id="SPQ99764.1"/>
    </source>
</evidence>